<dbReference type="Pfam" id="PF13439">
    <property type="entry name" value="Glyco_transf_4"/>
    <property type="match status" value="1"/>
</dbReference>
<dbReference type="PANTHER" id="PTHR12526">
    <property type="entry name" value="GLYCOSYLTRANSFERASE"/>
    <property type="match status" value="1"/>
</dbReference>
<dbReference type="GO" id="GO:0016757">
    <property type="term" value="F:glycosyltransferase activity"/>
    <property type="evidence" value="ECO:0007669"/>
    <property type="project" value="UniProtKB-KW"/>
</dbReference>
<evidence type="ECO:0000259" key="3">
    <source>
        <dbReference type="Pfam" id="PF13439"/>
    </source>
</evidence>
<dbReference type="InterPro" id="IPR028098">
    <property type="entry name" value="Glyco_trans_4-like_N"/>
</dbReference>
<dbReference type="AlphaFoldDB" id="A0A6V8KDD9"/>
<keyword evidence="2 4" id="KW-0808">Transferase</keyword>
<keyword evidence="5" id="KW-1185">Reference proteome</keyword>
<dbReference type="RefSeq" id="WP_173065415.1">
    <property type="nucleotide sequence ID" value="NZ_BAABGO010000020.1"/>
</dbReference>
<dbReference type="PANTHER" id="PTHR12526:SF636">
    <property type="entry name" value="BLL3647 PROTEIN"/>
    <property type="match status" value="1"/>
</dbReference>
<evidence type="ECO:0000256" key="2">
    <source>
        <dbReference type="ARBA" id="ARBA00022679"/>
    </source>
</evidence>
<dbReference type="EMBL" id="BLPF01000003">
    <property type="protein sequence ID" value="GFJ83233.1"/>
    <property type="molecule type" value="Genomic_DNA"/>
</dbReference>
<evidence type="ECO:0000256" key="1">
    <source>
        <dbReference type="ARBA" id="ARBA00022676"/>
    </source>
</evidence>
<proteinExistence type="predicted"/>
<dbReference type="CDD" id="cd03801">
    <property type="entry name" value="GT4_PimA-like"/>
    <property type="match status" value="1"/>
</dbReference>
<protein>
    <submittedName>
        <fullName evidence="4">Glycosyl transferase</fullName>
    </submittedName>
</protein>
<reference evidence="4 5" key="1">
    <citation type="submission" date="2020-03" db="EMBL/GenBank/DDBJ databases">
        <title>Whole genome shotgun sequence of Phytohabitans houttuyneae NBRC 108639.</title>
        <authorList>
            <person name="Komaki H."/>
            <person name="Tamura T."/>
        </authorList>
    </citation>
    <scope>NUCLEOTIDE SEQUENCE [LARGE SCALE GENOMIC DNA]</scope>
    <source>
        <strain evidence="4 5">NBRC 108639</strain>
    </source>
</reference>
<sequence length="325" mass="34751">MRILAVTNLWPTPGSFRGVFVAEQVEGLRKLGHDVDVEVVAQSRGAKDYLLAAPRVRRRARSARYDLVHVHYGLTSLSSRLVGRVPRVLSLYGSDINEPWQARITRLTAGRPAARVYPSKRLVEAAGDPAGVVVPNGIDFDLFTPLRPDERAAARERLGFKPDDLVVLFGAAPDNAVKRYDIFTAVLAGLAERGLPVRELILPAPGQVRADVVPKFAAADLLLVTSRQGTESGPLIVKEAAAMGLPVVSADVGDASEVLAGVTPSAVVPFPDPASDRELVSALVAAAAEVLGSGARSDARSKIARYDQAAVVRELESVYTRVLSR</sequence>
<dbReference type="Pfam" id="PF13692">
    <property type="entry name" value="Glyco_trans_1_4"/>
    <property type="match status" value="1"/>
</dbReference>
<name>A0A6V8KDD9_9ACTN</name>
<gene>
    <name evidence="4" type="ORF">Phou_074130</name>
</gene>
<organism evidence="4 5">
    <name type="scientific">Phytohabitans houttuyneae</name>
    <dbReference type="NCBI Taxonomy" id="1076126"/>
    <lineage>
        <taxon>Bacteria</taxon>
        <taxon>Bacillati</taxon>
        <taxon>Actinomycetota</taxon>
        <taxon>Actinomycetes</taxon>
        <taxon>Micromonosporales</taxon>
        <taxon>Micromonosporaceae</taxon>
    </lineage>
</organism>
<accession>A0A6V8KDD9</accession>
<evidence type="ECO:0000313" key="4">
    <source>
        <dbReference type="EMBL" id="GFJ83233.1"/>
    </source>
</evidence>
<dbReference type="Proteomes" id="UP000482800">
    <property type="component" value="Unassembled WGS sequence"/>
</dbReference>
<dbReference type="Gene3D" id="3.40.50.2000">
    <property type="entry name" value="Glycogen Phosphorylase B"/>
    <property type="match status" value="2"/>
</dbReference>
<evidence type="ECO:0000313" key="5">
    <source>
        <dbReference type="Proteomes" id="UP000482800"/>
    </source>
</evidence>
<dbReference type="SUPFAM" id="SSF53756">
    <property type="entry name" value="UDP-Glycosyltransferase/glycogen phosphorylase"/>
    <property type="match status" value="1"/>
</dbReference>
<feature type="domain" description="Glycosyltransferase subfamily 4-like N-terminal" evidence="3">
    <location>
        <begin position="31"/>
        <end position="141"/>
    </location>
</feature>
<keyword evidence="1" id="KW-0328">Glycosyltransferase</keyword>
<comment type="caution">
    <text evidence="4">The sequence shown here is derived from an EMBL/GenBank/DDBJ whole genome shotgun (WGS) entry which is preliminary data.</text>
</comment>
<reference evidence="4 5" key="2">
    <citation type="submission" date="2020-03" db="EMBL/GenBank/DDBJ databases">
        <authorList>
            <person name="Ichikawa N."/>
            <person name="Kimura A."/>
            <person name="Kitahashi Y."/>
            <person name="Uohara A."/>
        </authorList>
    </citation>
    <scope>NUCLEOTIDE SEQUENCE [LARGE SCALE GENOMIC DNA]</scope>
    <source>
        <strain evidence="4 5">NBRC 108639</strain>
    </source>
</reference>